<name>A0A2L0HLQ6_9CAUD</name>
<sequence length="119" mass="13114">MNADRRIAIDMIIEIARVVVAEGSVPPERHSAIGVALKALQQAEYWALRGLKPERNDSSARQHAIATVALSELESALADHEEMAYEDLIEHLEAARSTDGTAARAQKEKSKQGLRKRSK</sequence>
<organism evidence="2 3">
    <name type="scientific">Microbacterium phage Aubergine</name>
    <dbReference type="NCBI Taxonomy" id="2079577"/>
    <lineage>
        <taxon>Viruses</taxon>
        <taxon>Duplodnaviria</taxon>
        <taxon>Heunggongvirae</taxon>
        <taxon>Uroviricota</taxon>
        <taxon>Caudoviricetes</taxon>
        <taxon>Ilzatvirus</taxon>
        <taxon>Ilzatvirus ilzat</taxon>
    </lineage>
</organism>
<evidence type="ECO:0000313" key="3">
    <source>
        <dbReference type="Proteomes" id="UP000241884"/>
    </source>
</evidence>
<feature type="region of interest" description="Disordered" evidence="1">
    <location>
        <begin position="96"/>
        <end position="119"/>
    </location>
</feature>
<accession>A0A2L0HLQ6</accession>
<dbReference type="EMBL" id="MG839015">
    <property type="protein sequence ID" value="AUX82647.1"/>
    <property type="molecule type" value="Genomic_DNA"/>
</dbReference>
<gene>
    <name evidence="2" type="primary">60</name>
    <name evidence="2" type="ORF">PBI_AUBERGINE_60</name>
</gene>
<evidence type="ECO:0000313" key="2">
    <source>
        <dbReference type="EMBL" id="AUX82647.1"/>
    </source>
</evidence>
<reference evidence="3" key="1">
    <citation type="submission" date="2018-01" db="EMBL/GenBank/DDBJ databases">
        <authorList>
            <person name="Gaut B.S."/>
            <person name="Morton B.R."/>
            <person name="Clegg M.T."/>
            <person name="Duvall M.R."/>
        </authorList>
    </citation>
    <scope>NUCLEOTIDE SEQUENCE [LARGE SCALE GENOMIC DNA]</scope>
</reference>
<evidence type="ECO:0000256" key="1">
    <source>
        <dbReference type="SAM" id="MobiDB-lite"/>
    </source>
</evidence>
<dbReference type="Proteomes" id="UP000241884">
    <property type="component" value="Segment"/>
</dbReference>
<protein>
    <submittedName>
        <fullName evidence="2">Uncharacterized protein</fullName>
    </submittedName>
</protein>
<proteinExistence type="predicted"/>